<evidence type="ECO:0000256" key="1">
    <source>
        <dbReference type="SAM" id="Coils"/>
    </source>
</evidence>
<organism evidence="2 3">
    <name type="scientific">Mycena metata</name>
    <dbReference type="NCBI Taxonomy" id="1033252"/>
    <lineage>
        <taxon>Eukaryota</taxon>
        <taxon>Fungi</taxon>
        <taxon>Dikarya</taxon>
        <taxon>Basidiomycota</taxon>
        <taxon>Agaricomycotina</taxon>
        <taxon>Agaricomycetes</taxon>
        <taxon>Agaricomycetidae</taxon>
        <taxon>Agaricales</taxon>
        <taxon>Marasmiineae</taxon>
        <taxon>Mycenaceae</taxon>
        <taxon>Mycena</taxon>
    </lineage>
</organism>
<dbReference type="Gene3D" id="3.80.10.10">
    <property type="entry name" value="Ribonuclease Inhibitor"/>
    <property type="match status" value="1"/>
</dbReference>
<feature type="coiled-coil region" evidence="1">
    <location>
        <begin position="6"/>
        <end position="40"/>
    </location>
</feature>
<comment type="caution">
    <text evidence="2">The sequence shown here is derived from an EMBL/GenBank/DDBJ whole genome shotgun (WGS) entry which is preliminary data.</text>
</comment>
<keyword evidence="3" id="KW-1185">Reference proteome</keyword>
<dbReference type="InterPro" id="IPR036047">
    <property type="entry name" value="F-box-like_dom_sf"/>
</dbReference>
<accession>A0AAD7J2Q5</accession>
<dbReference type="EMBL" id="JARKIB010000048">
    <property type="protein sequence ID" value="KAJ7755854.1"/>
    <property type="molecule type" value="Genomic_DNA"/>
</dbReference>
<reference evidence="2" key="1">
    <citation type="submission" date="2023-03" db="EMBL/GenBank/DDBJ databases">
        <title>Massive genome expansion in bonnet fungi (Mycena s.s.) driven by repeated elements and novel gene families across ecological guilds.</title>
        <authorList>
            <consortium name="Lawrence Berkeley National Laboratory"/>
            <person name="Harder C.B."/>
            <person name="Miyauchi S."/>
            <person name="Viragh M."/>
            <person name="Kuo A."/>
            <person name="Thoen E."/>
            <person name="Andreopoulos B."/>
            <person name="Lu D."/>
            <person name="Skrede I."/>
            <person name="Drula E."/>
            <person name="Henrissat B."/>
            <person name="Morin E."/>
            <person name="Kohler A."/>
            <person name="Barry K."/>
            <person name="LaButti K."/>
            <person name="Morin E."/>
            <person name="Salamov A."/>
            <person name="Lipzen A."/>
            <person name="Mereny Z."/>
            <person name="Hegedus B."/>
            <person name="Baldrian P."/>
            <person name="Stursova M."/>
            <person name="Weitz H."/>
            <person name="Taylor A."/>
            <person name="Grigoriev I.V."/>
            <person name="Nagy L.G."/>
            <person name="Martin F."/>
            <person name="Kauserud H."/>
        </authorList>
    </citation>
    <scope>NUCLEOTIDE SEQUENCE</scope>
    <source>
        <strain evidence="2">CBHHK182m</strain>
    </source>
</reference>
<evidence type="ECO:0000313" key="3">
    <source>
        <dbReference type="Proteomes" id="UP001215598"/>
    </source>
</evidence>
<gene>
    <name evidence="2" type="ORF">B0H16DRAFT_1690078</name>
</gene>
<proteinExistence type="predicted"/>
<protein>
    <recommendedName>
        <fullName evidence="4">F-box domain-containing protein</fullName>
    </recommendedName>
</protein>
<evidence type="ECO:0008006" key="4">
    <source>
        <dbReference type="Google" id="ProtNLM"/>
    </source>
</evidence>
<evidence type="ECO:0000313" key="2">
    <source>
        <dbReference type="EMBL" id="KAJ7755854.1"/>
    </source>
</evidence>
<dbReference type="Proteomes" id="UP001215598">
    <property type="component" value="Unassembled WGS sequence"/>
</dbReference>
<dbReference type="AlphaFoldDB" id="A0AAD7J2Q5"/>
<dbReference type="InterPro" id="IPR032675">
    <property type="entry name" value="LRR_dom_sf"/>
</dbReference>
<name>A0AAD7J2Q5_9AGAR</name>
<dbReference type="SUPFAM" id="SSF81383">
    <property type="entry name" value="F-box domain"/>
    <property type="match status" value="1"/>
</dbReference>
<dbReference type="Gene3D" id="1.20.1280.50">
    <property type="match status" value="1"/>
</dbReference>
<sequence length="528" mass="60535">MSSPQNDNLRTRLEEFNTAISEQQALLDKITKTMVELQADRRLIQSQLDSIVYPVHSLPLDVILEIFGHCASESGPRILGGVPVVNSEHNFGHESYWSPTTIFRVCRSWREIALATPTLWTTIDFRPRQDCPGHRVERYLEYRAIITRDLPLSVSINSDEIVRNLGRAAFATLIRRAAPRLESLKLRVAAKGLFELDRYPPSFPLLRKLEIYFGDEDCMGPRVIERAFRHAPLLRDVRTRSGPIHFPWTQLKRFDGLFVEDAGCWHILTLAANLVEATFSPHTYEAPTDELVPLRHSKIQTFTLIGSRGCPKGYTSVLPLLTLPALQNLHLLEHTENDMDHILSFLPRHAGQLRTFRFSGRTELALTLKSLRPMLHLTDLTLELGSEPMPYIHEFIHELEDLKKAFLPQLRRISLLRCGYLMNSTDIEMIARGLSTRWETPNNQLASFRLELSRPYQSTDGTVAPEFPKIRPSLDLLTALARKGMHIYVGTRDTNYVWCNEMAVVVDLSNSDRNIQGELYRPIRRDWA</sequence>
<keyword evidence="1" id="KW-0175">Coiled coil</keyword>